<dbReference type="EMBL" id="NPDP01000005">
    <property type="protein sequence ID" value="PJZ31132.1"/>
    <property type="molecule type" value="Genomic_DNA"/>
</dbReference>
<protein>
    <submittedName>
        <fullName evidence="1">Uncharacterized protein</fullName>
    </submittedName>
</protein>
<dbReference type="EMBL" id="CP033614">
    <property type="protein sequence ID" value="AYV56839.1"/>
    <property type="molecule type" value="Genomic_DNA"/>
</dbReference>
<dbReference type="Proteomes" id="UP000276407">
    <property type="component" value="Chromosome 1"/>
</dbReference>
<organism evidence="1 4">
    <name type="scientific">Leptospira kmetyi</name>
    <dbReference type="NCBI Taxonomy" id="408139"/>
    <lineage>
        <taxon>Bacteria</taxon>
        <taxon>Pseudomonadati</taxon>
        <taxon>Spirochaetota</taxon>
        <taxon>Spirochaetia</taxon>
        <taxon>Leptospirales</taxon>
        <taxon>Leptospiraceae</taxon>
        <taxon>Leptospira</taxon>
    </lineage>
</organism>
<evidence type="ECO:0000313" key="1">
    <source>
        <dbReference type="EMBL" id="AYV56839.1"/>
    </source>
</evidence>
<keyword evidence="3" id="KW-1185">Reference proteome</keyword>
<dbReference type="RefSeq" id="WP_100754940.1">
    <property type="nucleotide sequence ID" value="NZ_CP033614.1"/>
</dbReference>
<dbReference type="Proteomes" id="UP000231919">
    <property type="component" value="Unassembled WGS sequence"/>
</dbReference>
<dbReference type="KEGG" id="lkm:EFP84_15935"/>
<sequence length="236" mass="27342">MKLLEKSIARYGGWDLWNRMDSVEFFFAFLGGPLPILKGLHETFPMPGNVRVFPKKGIAEFLDYPVPGKRIIFNNGKVGIFNMDRTEVDFDLPNYRETFRGFKKYRRWNPLDTSYFFGYAITQYLSVPFTLEEFGVREFELADGGFQVDAEFPQNLHTHCKRQSYRFDREGLLVRNDYTADIVGPWAKGAHFTTDFQTIDGFPVATKRNVFVRLGKVVTPIPVLSAELKPLRLNFL</sequence>
<reference evidence="2 3" key="1">
    <citation type="submission" date="2017-07" db="EMBL/GenBank/DDBJ databases">
        <title>Leptospira spp. isolated from tropical soils.</title>
        <authorList>
            <person name="Thibeaux R."/>
            <person name="Iraola G."/>
            <person name="Ferres I."/>
            <person name="Bierque E."/>
            <person name="Girault D."/>
            <person name="Soupe-Gilbert M.-E."/>
            <person name="Picardeau M."/>
            <person name="Goarant C."/>
        </authorList>
    </citation>
    <scope>NUCLEOTIDE SEQUENCE [LARGE SCALE GENOMIC DNA]</scope>
    <source>
        <strain evidence="2 3">JW2-C-B1</strain>
    </source>
</reference>
<proteinExistence type="predicted"/>
<accession>A0A5F1Y0D9</accession>
<reference evidence="1 4" key="2">
    <citation type="submission" date="2018-11" db="EMBL/GenBank/DDBJ databases">
        <title>Complete genome sequence of Leptospira kmetyi isolate LS 001/16 from soil sample associated with a leptospirosis patient in Kelantan.</title>
        <authorList>
            <person name="Muhammad Yusoff F."/>
            <person name="Muhammad Yusoff S."/>
            <person name="Ahmad M.N."/>
            <person name="Yusof N.Y."/>
            <person name="Aziah I."/>
        </authorList>
    </citation>
    <scope>NUCLEOTIDE SEQUENCE [LARGE SCALE GENOMIC DNA]</scope>
    <source>
        <strain evidence="1 4">LS 001/16</strain>
    </source>
</reference>
<dbReference type="AlphaFoldDB" id="A0A5F1Y0D9"/>
<gene>
    <name evidence="2" type="ORF">CH378_04190</name>
    <name evidence="1" type="ORF">EFP84_15935</name>
</gene>
<evidence type="ECO:0000313" key="2">
    <source>
        <dbReference type="EMBL" id="PJZ31132.1"/>
    </source>
</evidence>
<name>A0A5F1Y0D9_9LEPT</name>
<evidence type="ECO:0000313" key="4">
    <source>
        <dbReference type="Proteomes" id="UP000276407"/>
    </source>
</evidence>
<evidence type="ECO:0000313" key="3">
    <source>
        <dbReference type="Proteomes" id="UP000231919"/>
    </source>
</evidence>